<evidence type="ECO:0000256" key="5">
    <source>
        <dbReference type="ARBA" id="ARBA00022927"/>
    </source>
</evidence>
<comment type="similarity">
    <text evidence="9">Belongs to the OXA1/ALB3/YidC family.</text>
</comment>
<dbReference type="GO" id="GO:0015031">
    <property type="term" value="P:protein transport"/>
    <property type="evidence" value="ECO:0007669"/>
    <property type="project" value="UniProtKB-KW"/>
</dbReference>
<feature type="transmembrane region" description="Helical" evidence="10">
    <location>
        <begin position="203"/>
        <end position="220"/>
    </location>
</feature>
<gene>
    <name evidence="12" type="ORF">ACD_80C00066G0004</name>
</gene>
<evidence type="ECO:0000313" key="12">
    <source>
        <dbReference type="EMBL" id="EKD25410.1"/>
    </source>
</evidence>
<evidence type="ECO:0000256" key="1">
    <source>
        <dbReference type="ARBA" id="ARBA00004651"/>
    </source>
</evidence>
<feature type="domain" description="Membrane insertase YidC/Oxa/ALB C-terminal" evidence="11">
    <location>
        <begin position="30"/>
        <end position="243"/>
    </location>
</feature>
<sequence>MLWMLFTEILYRPIFNILAIFLAIFGGNLGVAIVLLTVTIRLLMVKQTLAGNDMQKGMWALQPKLTEIQEKYKDDPKKLSEETMKVFKTDGKGALTGCLQMLIQIPVFIGLYYVIRHMAAATIPQERLYSFFNSFGARFVESDALKNGVINTHFLGMDLLGTKNILLTVLAAVFTYLQTKLTTLAKPATPTVPGQKTPDMGKMMWFMNIFLVFMIGSFVYSMQTGVGLYIVTTTVFSVCQYAWQYRVLLRAERWAFISKGKGVVIENPHHK</sequence>
<evidence type="ECO:0000256" key="6">
    <source>
        <dbReference type="ARBA" id="ARBA00022989"/>
    </source>
</evidence>
<evidence type="ECO:0000256" key="7">
    <source>
        <dbReference type="ARBA" id="ARBA00023136"/>
    </source>
</evidence>
<keyword evidence="6 10" id="KW-1133">Transmembrane helix</keyword>
<dbReference type="EMBL" id="AMFJ01036073">
    <property type="protein sequence ID" value="EKD25410.1"/>
    <property type="molecule type" value="Genomic_DNA"/>
</dbReference>
<feature type="transmembrane region" description="Helical" evidence="10">
    <location>
        <begin position="165"/>
        <end position="182"/>
    </location>
</feature>
<feature type="transmembrane region" description="Helical" evidence="10">
    <location>
        <begin position="94"/>
        <end position="115"/>
    </location>
</feature>
<dbReference type="GO" id="GO:0032977">
    <property type="term" value="F:membrane insertase activity"/>
    <property type="evidence" value="ECO:0007669"/>
    <property type="project" value="InterPro"/>
</dbReference>
<comment type="caution">
    <text evidence="12">The sequence shown here is derived from an EMBL/GenBank/DDBJ whole genome shotgun (WGS) entry which is preliminary data.</text>
</comment>
<reference evidence="12" key="1">
    <citation type="journal article" date="2012" name="Science">
        <title>Fermentation, hydrogen, and sulfur metabolism in multiple uncultivated bacterial phyla.</title>
        <authorList>
            <person name="Wrighton K.C."/>
            <person name="Thomas B.C."/>
            <person name="Sharon I."/>
            <person name="Miller C.S."/>
            <person name="Castelle C.J."/>
            <person name="VerBerkmoes N.C."/>
            <person name="Wilkins M.J."/>
            <person name="Hettich R.L."/>
            <person name="Lipton M.S."/>
            <person name="Williams K.H."/>
            <person name="Long P.E."/>
            <person name="Banfield J.F."/>
        </authorList>
    </citation>
    <scope>NUCLEOTIDE SEQUENCE [LARGE SCALE GENOMIC DNA]</scope>
</reference>
<keyword evidence="2" id="KW-0813">Transport</keyword>
<dbReference type="InterPro" id="IPR001708">
    <property type="entry name" value="YidC/ALB3/OXA1/COX18"/>
</dbReference>
<name>K1X5D7_9BACT</name>
<accession>K1X5D7</accession>
<keyword evidence="7 10" id="KW-0472">Membrane</keyword>
<feature type="transmembrane region" description="Helical" evidence="10">
    <location>
        <begin position="14"/>
        <end position="38"/>
    </location>
</feature>
<comment type="subcellular location">
    <subcellularLocation>
        <location evidence="1">Cell membrane</location>
        <topology evidence="1">Multi-pass membrane protein</topology>
    </subcellularLocation>
    <subcellularLocation>
        <location evidence="9">Membrane</location>
        <topology evidence="9">Multi-pass membrane protein</topology>
    </subcellularLocation>
</comment>
<evidence type="ECO:0000256" key="3">
    <source>
        <dbReference type="ARBA" id="ARBA00022475"/>
    </source>
</evidence>
<keyword evidence="3" id="KW-1003">Cell membrane</keyword>
<organism evidence="12">
    <name type="scientific">uncultured bacterium</name>
    <name type="common">gcode 4</name>
    <dbReference type="NCBI Taxonomy" id="1234023"/>
    <lineage>
        <taxon>Bacteria</taxon>
        <taxon>environmental samples</taxon>
    </lineage>
</organism>
<evidence type="ECO:0000256" key="2">
    <source>
        <dbReference type="ARBA" id="ARBA00022448"/>
    </source>
</evidence>
<evidence type="ECO:0000256" key="9">
    <source>
        <dbReference type="RuleBase" id="RU003945"/>
    </source>
</evidence>
<evidence type="ECO:0000259" key="11">
    <source>
        <dbReference type="Pfam" id="PF02096"/>
    </source>
</evidence>
<evidence type="ECO:0000256" key="8">
    <source>
        <dbReference type="ARBA" id="ARBA00023186"/>
    </source>
</evidence>
<dbReference type="GO" id="GO:0005886">
    <property type="term" value="C:plasma membrane"/>
    <property type="evidence" value="ECO:0007669"/>
    <property type="project" value="UniProtKB-SubCell"/>
</dbReference>
<dbReference type="NCBIfam" id="TIGR03592">
    <property type="entry name" value="yidC_oxa1_cterm"/>
    <property type="match status" value="1"/>
</dbReference>
<evidence type="ECO:0000256" key="10">
    <source>
        <dbReference type="SAM" id="Phobius"/>
    </source>
</evidence>
<keyword evidence="4 9" id="KW-0812">Transmembrane</keyword>
<dbReference type="InterPro" id="IPR047196">
    <property type="entry name" value="YidC_ALB_C"/>
</dbReference>
<keyword evidence="5" id="KW-0653">Protein transport</keyword>
<proteinExistence type="inferred from homology"/>
<dbReference type="AlphaFoldDB" id="K1X5D7"/>
<dbReference type="Pfam" id="PF02096">
    <property type="entry name" value="60KD_IMP"/>
    <property type="match status" value="1"/>
</dbReference>
<dbReference type="PANTHER" id="PTHR12428:SF65">
    <property type="entry name" value="CYTOCHROME C OXIDASE ASSEMBLY PROTEIN COX18, MITOCHONDRIAL"/>
    <property type="match status" value="1"/>
</dbReference>
<evidence type="ECO:0000256" key="4">
    <source>
        <dbReference type="ARBA" id="ARBA00022692"/>
    </source>
</evidence>
<dbReference type="CDD" id="cd20070">
    <property type="entry name" value="5TM_YidC_Alb3"/>
    <property type="match status" value="1"/>
</dbReference>
<keyword evidence="8" id="KW-0143">Chaperone</keyword>
<dbReference type="GO" id="GO:0051205">
    <property type="term" value="P:protein insertion into membrane"/>
    <property type="evidence" value="ECO:0007669"/>
    <property type="project" value="TreeGrafter"/>
</dbReference>
<protein>
    <recommendedName>
        <fullName evidence="11">Membrane insertase YidC/Oxa/ALB C-terminal domain-containing protein</fullName>
    </recommendedName>
</protein>
<dbReference type="InterPro" id="IPR028055">
    <property type="entry name" value="YidC/Oxa/ALB_C"/>
</dbReference>
<dbReference type="PANTHER" id="PTHR12428">
    <property type="entry name" value="OXA1"/>
    <property type="match status" value="1"/>
</dbReference>